<keyword evidence="4 10" id="KW-0812">Transmembrane</keyword>
<comment type="subcellular location">
    <subcellularLocation>
        <location evidence="1">Cell membrane</location>
        <topology evidence="1">Multi-pass membrane protein</topology>
    </subcellularLocation>
</comment>
<reference evidence="13" key="2">
    <citation type="submission" date="2025-05" db="UniProtKB">
        <authorList>
            <consortium name="EnsemblMetazoa"/>
        </authorList>
    </citation>
    <scope>IDENTIFICATION</scope>
</reference>
<dbReference type="AlphaFoldDB" id="A0A6P7FZ66"/>
<name>A0A6P7FZ66_DIAVI</name>
<dbReference type="InParanoid" id="A0A6P7FZ66"/>
<proteinExistence type="inferred from homology"/>
<dbReference type="KEGG" id="dvv:114332516"/>
<protein>
    <submittedName>
        <fullName evidence="15">Trace amine-associated receptor 4-like isoform X1</fullName>
    </submittedName>
</protein>
<feature type="transmembrane region" description="Helical" evidence="11">
    <location>
        <begin position="286"/>
        <end position="307"/>
    </location>
</feature>
<feature type="transmembrane region" description="Helical" evidence="11">
    <location>
        <begin position="6"/>
        <end position="30"/>
    </location>
</feature>
<dbReference type="Proteomes" id="UP001652700">
    <property type="component" value="Unplaced"/>
</dbReference>
<feature type="transmembrane region" description="Helical" evidence="11">
    <location>
        <begin position="120"/>
        <end position="140"/>
    </location>
</feature>
<evidence type="ECO:0000256" key="10">
    <source>
        <dbReference type="RuleBase" id="RU000688"/>
    </source>
</evidence>
<evidence type="ECO:0000313" key="15">
    <source>
        <dbReference type="RefSeq" id="XP_028138128.1"/>
    </source>
</evidence>
<evidence type="ECO:0000313" key="13">
    <source>
        <dbReference type="EnsemblMetazoa" id="XP_028138128.1"/>
    </source>
</evidence>
<evidence type="ECO:0000256" key="1">
    <source>
        <dbReference type="ARBA" id="ARBA00004651"/>
    </source>
</evidence>
<feature type="domain" description="G-protein coupled receptors family 1 profile" evidence="12">
    <location>
        <begin position="20"/>
        <end position="305"/>
    </location>
</feature>
<accession>A0A6P7FZ66</accession>
<gene>
    <name evidence="15" type="primary">LOC114332516</name>
</gene>
<dbReference type="SUPFAM" id="SSF81321">
    <property type="entry name" value="Family A G protein-coupled receptor-like"/>
    <property type="match status" value="1"/>
</dbReference>
<evidence type="ECO:0000256" key="7">
    <source>
        <dbReference type="ARBA" id="ARBA00023136"/>
    </source>
</evidence>
<feature type="transmembrane region" description="Helical" evidence="11">
    <location>
        <begin position="77"/>
        <end position="99"/>
    </location>
</feature>
<dbReference type="EnsemblMetazoa" id="XM_028282327.2">
    <property type="protein sequence ID" value="XP_028138128.1"/>
    <property type="gene ID" value="LOC114332516"/>
</dbReference>
<dbReference type="OrthoDB" id="6159456at2759"/>
<dbReference type="PROSITE" id="PS50262">
    <property type="entry name" value="G_PROTEIN_RECEP_F1_2"/>
    <property type="match status" value="1"/>
</dbReference>
<keyword evidence="3" id="KW-1003">Cell membrane</keyword>
<evidence type="ECO:0000256" key="5">
    <source>
        <dbReference type="ARBA" id="ARBA00022989"/>
    </source>
</evidence>
<dbReference type="PANTHER" id="PTHR22752:SF14">
    <property type="entry name" value="G-PROTEIN COUPLED RECEPTORS FAMILY 1 PROFILE DOMAIN-CONTAINING PROTEIN"/>
    <property type="match status" value="1"/>
</dbReference>
<evidence type="ECO:0000259" key="12">
    <source>
        <dbReference type="PROSITE" id="PS50262"/>
    </source>
</evidence>
<keyword evidence="9 10" id="KW-0807">Transducer</keyword>
<comment type="similarity">
    <text evidence="2 10">Belongs to the G-protein coupled receptor 1 family.</text>
</comment>
<keyword evidence="7 11" id="KW-0472">Membrane</keyword>
<evidence type="ECO:0000256" key="2">
    <source>
        <dbReference type="ARBA" id="ARBA00010663"/>
    </source>
</evidence>
<dbReference type="InterPro" id="IPR017452">
    <property type="entry name" value="GPCR_Rhodpsn_7TM"/>
</dbReference>
<evidence type="ECO:0000313" key="14">
    <source>
        <dbReference type="Proteomes" id="UP001652700"/>
    </source>
</evidence>
<evidence type="ECO:0000256" key="3">
    <source>
        <dbReference type="ARBA" id="ARBA00022475"/>
    </source>
</evidence>
<dbReference type="InterPro" id="IPR000276">
    <property type="entry name" value="GPCR_Rhodpsn"/>
</dbReference>
<dbReference type="GO" id="GO:0004930">
    <property type="term" value="F:G protein-coupled receptor activity"/>
    <property type="evidence" value="ECO:0007669"/>
    <property type="project" value="UniProtKB-KW"/>
</dbReference>
<dbReference type="Pfam" id="PF00001">
    <property type="entry name" value="7tm_1"/>
    <property type="match status" value="1"/>
</dbReference>
<sequence length="518" mass="58609">MKSIFFSIFIILTAVVGLLINGYVLMIIILTKQVKSANQILLLHLGTIEVCIGVLFLVFFIPGANDKEWPSAGAPCIVYGFFFTLLQPLALWTICGLNCDRFYIISVPLHYNRIITSKKILIAIGAGWTISILLSTPPFFKVTPFTFVPRLGACRPHNISGTGILWYSTIYTIFTLFLPALFIIFCNVKIFIIARYHRHRIASAIFQVAISAQVAITHQKNPLSMSFGRIATPPNGPKFHSALYTLLQIVGSFFLLYLPHYLVILWEAAIESFYSSDGTKSLNSNYYTISSSLLLFTIPVNGFLYGVKSKPLRQVIKNYWRKKQNTHDLNQEIQARTPSVCGSRRPSILINPKNVIGDVNKILRSPLRSQNNLNTLQVPSNNSQGVSLVTEDEIFHKLKSNKKSSTYNFLRNIFGKHKKEDVPNLYIPLTSNFKNHTEKKSPTILLTKASSEKSISSSESNANRQPLLENEYKTTNILLEEETKCQIIVESTFKPIILDIPNFEEQHIEKPQTSTYQY</sequence>
<dbReference type="PANTHER" id="PTHR22752">
    <property type="entry name" value="G PROTEIN-COUPLED RECEPTOR"/>
    <property type="match status" value="1"/>
</dbReference>
<dbReference type="RefSeq" id="XP_028138128.1">
    <property type="nucleotide sequence ID" value="XM_028282327.1"/>
</dbReference>
<dbReference type="GeneID" id="114332516"/>
<feature type="transmembrane region" description="Helical" evidence="11">
    <location>
        <begin position="170"/>
        <end position="192"/>
    </location>
</feature>
<dbReference type="Gene3D" id="1.20.1070.10">
    <property type="entry name" value="Rhodopsin 7-helix transmembrane proteins"/>
    <property type="match status" value="1"/>
</dbReference>
<feature type="transmembrane region" description="Helical" evidence="11">
    <location>
        <begin position="243"/>
        <end position="266"/>
    </location>
</feature>
<evidence type="ECO:0000256" key="11">
    <source>
        <dbReference type="SAM" id="Phobius"/>
    </source>
</evidence>
<evidence type="ECO:0000256" key="9">
    <source>
        <dbReference type="ARBA" id="ARBA00023224"/>
    </source>
</evidence>
<dbReference type="PRINTS" id="PR00237">
    <property type="entry name" value="GPCRRHODOPSN"/>
</dbReference>
<keyword evidence="14" id="KW-1185">Reference proteome</keyword>
<keyword evidence="5 11" id="KW-1133">Transmembrane helix</keyword>
<evidence type="ECO:0000256" key="6">
    <source>
        <dbReference type="ARBA" id="ARBA00023040"/>
    </source>
</evidence>
<keyword evidence="6 10" id="KW-0297">G-protein coupled receptor</keyword>
<dbReference type="GO" id="GO:0005886">
    <property type="term" value="C:plasma membrane"/>
    <property type="evidence" value="ECO:0007669"/>
    <property type="project" value="UniProtKB-SubCell"/>
</dbReference>
<evidence type="ECO:0000256" key="8">
    <source>
        <dbReference type="ARBA" id="ARBA00023170"/>
    </source>
</evidence>
<organism evidence="15">
    <name type="scientific">Diabrotica virgifera virgifera</name>
    <name type="common">western corn rootworm</name>
    <dbReference type="NCBI Taxonomy" id="50390"/>
    <lineage>
        <taxon>Eukaryota</taxon>
        <taxon>Metazoa</taxon>
        <taxon>Ecdysozoa</taxon>
        <taxon>Arthropoda</taxon>
        <taxon>Hexapoda</taxon>
        <taxon>Insecta</taxon>
        <taxon>Pterygota</taxon>
        <taxon>Neoptera</taxon>
        <taxon>Endopterygota</taxon>
        <taxon>Coleoptera</taxon>
        <taxon>Polyphaga</taxon>
        <taxon>Cucujiformia</taxon>
        <taxon>Chrysomeloidea</taxon>
        <taxon>Chrysomelidae</taxon>
        <taxon>Galerucinae</taxon>
        <taxon>Diabroticina</taxon>
        <taxon>Diabroticites</taxon>
        <taxon>Diabrotica</taxon>
    </lineage>
</organism>
<evidence type="ECO:0000256" key="4">
    <source>
        <dbReference type="ARBA" id="ARBA00022692"/>
    </source>
</evidence>
<keyword evidence="8 10" id="KW-0675">Receptor</keyword>
<feature type="transmembrane region" description="Helical" evidence="11">
    <location>
        <begin position="42"/>
        <end position="65"/>
    </location>
</feature>
<dbReference type="CDD" id="cd00637">
    <property type="entry name" value="7tm_classA_rhodopsin-like"/>
    <property type="match status" value="1"/>
</dbReference>
<dbReference type="PROSITE" id="PS00237">
    <property type="entry name" value="G_PROTEIN_RECEP_F1_1"/>
    <property type="match status" value="1"/>
</dbReference>
<reference evidence="15" key="1">
    <citation type="submission" date="2025-04" db="UniProtKB">
        <authorList>
            <consortium name="RefSeq"/>
        </authorList>
    </citation>
    <scope>IDENTIFICATION</scope>
    <source>
        <tissue evidence="15">Whole insect</tissue>
    </source>
</reference>